<reference evidence="1 2" key="1">
    <citation type="submission" date="2018-08" db="EMBL/GenBank/DDBJ databases">
        <title>Bacillus jemisoniae sp. nov., Bacillus chryseoplanitiae sp. nov., Bacillus resnikiae sp. nov., and Bacillus frankliniae sp. nov., isolated from Viking spacecraft and associated surfaces.</title>
        <authorList>
            <person name="Seuylemezian A."/>
            <person name="Vaishampayan P."/>
        </authorList>
    </citation>
    <scope>NUCLEOTIDE SEQUENCE [LARGE SCALE GENOMIC DNA]</scope>
    <source>
        <strain evidence="1 2">MA001</strain>
    </source>
</reference>
<comment type="caution">
    <text evidence="1">The sequence shown here is derived from an EMBL/GenBank/DDBJ whole genome shotgun (WGS) entry which is preliminary data.</text>
</comment>
<gene>
    <name evidence="1" type="ORF">D1953_16425</name>
</gene>
<evidence type="ECO:0000313" key="2">
    <source>
        <dbReference type="Proteomes" id="UP000266016"/>
    </source>
</evidence>
<organism evidence="1 2">
    <name type="scientific">Peribacillus asahii</name>
    <dbReference type="NCBI Taxonomy" id="228899"/>
    <lineage>
        <taxon>Bacteria</taxon>
        <taxon>Bacillati</taxon>
        <taxon>Bacillota</taxon>
        <taxon>Bacilli</taxon>
        <taxon>Bacillales</taxon>
        <taxon>Bacillaceae</taxon>
        <taxon>Peribacillus</taxon>
    </lineage>
</organism>
<protein>
    <recommendedName>
        <fullName evidence="3">Polyhydroxyalkanoic acid synthase subunit PhaR</fullName>
    </recommendedName>
</protein>
<dbReference type="Proteomes" id="UP000266016">
    <property type="component" value="Unassembled WGS sequence"/>
</dbReference>
<name>A0A398B1Y3_9BACI</name>
<evidence type="ECO:0008006" key="3">
    <source>
        <dbReference type="Google" id="ProtNLM"/>
    </source>
</evidence>
<evidence type="ECO:0000313" key="1">
    <source>
        <dbReference type="EMBL" id="RID83334.1"/>
    </source>
</evidence>
<accession>A0A398B1Y3</accession>
<sequence>MNQQKNLNPFELWKDFFNQSSNIIDENLKDESTSKVMGQVLEMNLLYKKMLDETTEQYFEQVNIPTRTDLSNISALIINVDSKVDDLEDLVEETASTLVSQAELKREMTDVKNKIKTLDNKLNEIITLLTKETTTNKVASKETTKVQQG</sequence>
<dbReference type="AlphaFoldDB" id="A0A398B1Y3"/>
<proteinExistence type="predicted"/>
<keyword evidence="2" id="KW-1185">Reference proteome</keyword>
<dbReference type="RefSeq" id="WP_119118260.1">
    <property type="nucleotide sequence ID" value="NZ_QWVS01000035.1"/>
</dbReference>
<dbReference type="EMBL" id="QWVS01000035">
    <property type="protein sequence ID" value="RID83334.1"/>
    <property type="molecule type" value="Genomic_DNA"/>
</dbReference>